<protein>
    <recommendedName>
        <fullName evidence="4">DUF4625 domain-containing protein</fullName>
    </recommendedName>
</protein>
<gene>
    <name evidence="2" type="ORF">IRJ18_13745</name>
</gene>
<evidence type="ECO:0000313" key="3">
    <source>
        <dbReference type="Proteomes" id="UP000632774"/>
    </source>
</evidence>
<keyword evidence="3" id="KW-1185">Reference proteome</keyword>
<dbReference type="PROSITE" id="PS51257">
    <property type="entry name" value="PROKAR_LIPOPROTEIN"/>
    <property type="match status" value="1"/>
</dbReference>
<evidence type="ECO:0000313" key="2">
    <source>
        <dbReference type="EMBL" id="MBE9667430.1"/>
    </source>
</evidence>
<dbReference type="RefSeq" id="WP_194106894.1">
    <property type="nucleotide sequence ID" value="NZ_JADFFM010000002.1"/>
</dbReference>
<accession>A0ABR9XJM8</accession>
<dbReference type="Proteomes" id="UP000632774">
    <property type="component" value="Unassembled WGS sequence"/>
</dbReference>
<comment type="caution">
    <text evidence="2">The sequence shown here is derived from an EMBL/GenBank/DDBJ whole genome shotgun (WGS) entry which is preliminary data.</text>
</comment>
<keyword evidence="1" id="KW-0732">Signal</keyword>
<dbReference type="EMBL" id="JADFFM010000002">
    <property type="protein sequence ID" value="MBE9667430.1"/>
    <property type="molecule type" value="Genomic_DNA"/>
</dbReference>
<reference evidence="2 3" key="1">
    <citation type="submission" date="2020-10" db="EMBL/GenBank/DDBJ databases">
        <title>Mucilaginibacter mali sp. nov., isolated from rhizosphere soil of apple orchard.</title>
        <authorList>
            <person name="Lee J.-S."/>
            <person name="Kim H.S."/>
            <person name="Kim J.-S."/>
        </authorList>
    </citation>
    <scope>NUCLEOTIDE SEQUENCE [LARGE SCALE GENOMIC DNA]</scope>
    <source>
        <strain evidence="2 3">KCTC 23157</strain>
    </source>
</reference>
<evidence type="ECO:0008006" key="4">
    <source>
        <dbReference type="Google" id="ProtNLM"/>
    </source>
</evidence>
<evidence type="ECO:0000256" key="1">
    <source>
        <dbReference type="SAM" id="SignalP"/>
    </source>
</evidence>
<organism evidence="2 3">
    <name type="scientific">Mucilaginibacter boryungensis</name>
    <dbReference type="NCBI Taxonomy" id="768480"/>
    <lineage>
        <taxon>Bacteria</taxon>
        <taxon>Pseudomonadati</taxon>
        <taxon>Bacteroidota</taxon>
        <taxon>Sphingobacteriia</taxon>
        <taxon>Sphingobacteriales</taxon>
        <taxon>Sphingobacteriaceae</taxon>
        <taxon>Mucilaginibacter</taxon>
    </lineage>
</organism>
<name>A0ABR9XJM8_9SPHI</name>
<feature type="chain" id="PRO_5045250439" description="DUF4625 domain-containing protein" evidence="1">
    <location>
        <begin position="19"/>
        <end position="139"/>
    </location>
</feature>
<feature type="signal peptide" evidence="1">
    <location>
        <begin position="1"/>
        <end position="18"/>
    </location>
</feature>
<sequence length="139" mass="15264">MKKLVLYTAYIFTMLFIAAGCKKDDSVEKKEESKIVQSAIAGVNGPTSGKVNKTLTFSVVWQNADGTLKFDHLKDSTIATTKIIRLFALTNVTDTLATVKGSNTVSYKFKADSAGTYYLKFYRADNSDKSAIIDTVVIK</sequence>
<proteinExistence type="predicted"/>